<organism evidence="2 3">
    <name type="scientific">Candidatus Wolfebacteria bacterium RIFOXYD1_FULL_48_65</name>
    <dbReference type="NCBI Taxonomy" id="1802561"/>
    <lineage>
        <taxon>Bacteria</taxon>
        <taxon>Candidatus Wolfeibacteriota</taxon>
    </lineage>
</organism>
<keyword evidence="1" id="KW-1133">Transmembrane helix</keyword>
<accession>A0A1F8DYS6</accession>
<sequence length="187" mass="20895">MEKIDFGQLKGRMKQLAAQRRVRIGGAVVLVVIALSIFGIIPWNRLYLTGDPNMIDGRNAYDIALLRAREWQPDVLMDRINSGDIGDTDKSKAWKVVFVSKDVIGKGFVVEVVDREVTSAMEIPYVGTGADYPVETISQEEAIRRFRQTPWNEQVPILSVEAVYGPAGQVWYWGIKTAKGIVSVQAK</sequence>
<dbReference type="AlphaFoldDB" id="A0A1F8DYS6"/>
<name>A0A1F8DYS6_9BACT</name>
<keyword evidence="1" id="KW-0472">Membrane</keyword>
<comment type="caution">
    <text evidence="2">The sequence shown here is derived from an EMBL/GenBank/DDBJ whole genome shotgun (WGS) entry which is preliminary data.</text>
</comment>
<feature type="transmembrane region" description="Helical" evidence="1">
    <location>
        <begin position="21"/>
        <end position="43"/>
    </location>
</feature>
<reference evidence="2 3" key="1">
    <citation type="journal article" date="2016" name="Nat. Commun.">
        <title>Thousands of microbial genomes shed light on interconnected biogeochemical processes in an aquifer system.</title>
        <authorList>
            <person name="Anantharaman K."/>
            <person name="Brown C.T."/>
            <person name="Hug L.A."/>
            <person name="Sharon I."/>
            <person name="Castelle C.J."/>
            <person name="Probst A.J."/>
            <person name="Thomas B.C."/>
            <person name="Singh A."/>
            <person name="Wilkins M.J."/>
            <person name="Karaoz U."/>
            <person name="Brodie E.L."/>
            <person name="Williams K.H."/>
            <person name="Hubbard S.S."/>
            <person name="Banfield J.F."/>
        </authorList>
    </citation>
    <scope>NUCLEOTIDE SEQUENCE [LARGE SCALE GENOMIC DNA]</scope>
</reference>
<gene>
    <name evidence="2" type="ORF">A2610_00550</name>
</gene>
<proteinExistence type="predicted"/>
<evidence type="ECO:0000256" key="1">
    <source>
        <dbReference type="SAM" id="Phobius"/>
    </source>
</evidence>
<dbReference type="Proteomes" id="UP000179057">
    <property type="component" value="Unassembled WGS sequence"/>
</dbReference>
<keyword evidence="1" id="KW-0812">Transmembrane</keyword>
<dbReference type="EMBL" id="MGIV01000022">
    <property type="protein sequence ID" value="OGM93734.1"/>
    <property type="molecule type" value="Genomic_DNA"/>
</dbReference>
<evidence type="ECO:0000313" key="2">
    <source>
        <dbReference type="EMBL" id="OGM93734.1"/>
    </source>
</evidence>
<evidence type="ECO:0000313" key="3">
    <source>
        <dbReference type="Proteomes" id="UP000179057"/>
    </source>
</evidence>
<protein>
    <submittedName>
        <fullName evidence="2">Uncharacterized protein</fullName>
    </submittedName>
</protein>